<feature type="transmembrane region" description="Helical" evidence="6">
    <location>
        <begin position="82"/>
        <end position="99"/>
    </location>
</feature>
<feature type="domain" description="Cation efflux protein transmembrane" evidence="7">
    <location>
        <begin position="15"/>
        <end position="224"/>
    </location>
</feature>
<sequence length="334" mass="37174">MEKEKKKDKGGMMSVIAALGANVLVAISKFVGFAVSGAAAMLNESIHSIVDCGNEILLLVGNRQAEAKISEQHPFGQARAKYFYSMVVAMMLFFAGGALGIMEAAQKLFHPEHSVENTWLVMAILLFGLMVESASLHVAFKEIKELNKDRLPLYRFLRESRHSEILIIFAEDSCAVVGLLIALAGTLLSHFTGNPFYDALSGVLIGVLLCTAALFLAREFYSLLIGESVTEKDLTRIKTSFNRPEISRLINIKTIHLSPTDILVTTKIDVKDEYEARTPELINDIERHIRAAFPAYNIYIYIETDKYREDYKRGLNSTTAPVRLSHCCRCSSDT</sequence>
<proteinExistence type="predicted"/>
<dbReference type="Proteomes" id="UP000003155">
    <property type="component" value="Unassembled WGS sequence"/>
</dbReference>
<dbReference type="InterPro" id="IPR002524">
    <property type="entry name" value="Cation_efflux"/>
</dbReference>
<dbReference type="InterPro" id="IPR040177">
    <property type="entry name" value="SLC30A9"/>
</dbReference>
<feature type="transmembrane region" description="Helical" evidence="6">
    <location>
        <begin position="199"/>
        <end position="217"/>
    </location>
</feature>
<feature type="transmembrane region" description="Helical" evidence="6">
    <location>
        <begin position="165"/>
        <end position="187"/>
    </location>
</feature>
<dbReference type="Pfam" id="PF01545">
    <property type="entry name" value="Cation_efflux"/>
    <property type="match status" value="1"/>
</dbReference>
<organism evidence="8 9">
    <name type="scientific">Prevotella denticola CRIS 18C-A</name>
    <dbReference type="NCBI Taxonomy" id="944557"/>
    <lineage>
        <taxon>Bacteria</taxon>
        <taxon>Pseudomonadati</taxon>
        <taxon>Bacteroidota</taxon>
        <taxon>Bacteroidia</taxon>
        <taxon>Bacteroidales</taxon>
        <taxon>Prevotellaceae</taxon>
        <taxon>Prevotella</taxon>
    </lineage>
</organism>
<evidence type="ECO:0000259" key="7">
    <source>
        <dbReference type="Pfam" id="PF01545"/>
    </source>
</evidence>
<dbReference type="GO" id="GO:0006829">
    <property type="term" value="P:zinc ion transport"/>
    <property type="evidence" value="ECO:0007669"/>
    <property type="project" value="InterPro"/>
</dbReference>
<gene>
    <name evidence="8" type="ORF">HMPREF9303_1344</name>
</gene>
<evidence type="ECO:0000256" key="6">
    <source>
        <dbReference type="SAM" id="Phobius"/>
    </source>
</evidence>
<dbReference type="InterPro" id="IPR027469">
    <property type="entry name" value="Cation_efflux_TMD_sf"/>
</dbReference>
<dbReference type="SUPFAM" id="SSF161111">
    <property type="entry name" value="Cation efflux protein transmembrane domain-like"/>
    <property type="match status" value="1"/>
</dbReference>
<evidence type="ECO:0000256" key="4">
    <source>
        <dbReference type="ARBA" id="ARBA00022989"/>
    </source>
</evidence>
<evidence type="ECO:0000256" key="1">
    <source>
        <dbReference type="ARBA" id="ARBA00004141"/>
    </source>
</evidence>
<evidence type="ECO:0000256" key="5">
    <source>
        <dbReference type="ARBA" id="ARBA00023136"/>
    </source>
</evidence>
<protein>
    <submittedName>
        <fullName evidence="8">Cation diffusion facilitator family transporter</fullName>
    </submittedName>
</protein>
<dbReference type="Gene3D" id="1.20.1510.10">
    <property type="entry name" value="Cation efflux protein transmembrane domain"/>
    <property type="match status" value="1"/>
</dbReference>
<feature type="transmembrane region" description="Helical" evidence="6">
    <location>
        <begin position="12"/>
        <end position="39"/>
    </location>
</feature>
<dbReference type="PANTHER" id="PTHR13414:SF9">
    <property type="entry name" value="PROTON-COUPLED ZINC ANTIPORTER SLC30A9, MITOCHONDRIAL"/>
    <property type="match status" value="1"/>
</dbReference>
<keyword evidence="2" id="KW-0813">Transport</keyword>
<dbReference type="InterPro" id="IPR058533">
    <property type="entry name" value="Cation_efflux_TM"/>
</dbReference>
<evidence type="ECO:0000256" key="3">
    <source>
        <dbReference type="ARBA" id="ARBA00022692"/>
    </source>
</evidence>
<keyword evidence="3 6" id="KW-0812">Transmembrane</keyword>
<keyword evidence="9" id="KW-1185">Reference proteome</keyword>
<comment type="caution">
    <text evidence="8">The sequence shown here is derived from an EMBL/GenBank/DDBJ whole genome shotgun (WGS) entry which is preliminary data.</text>
</comment>
<name>F0H7B1_9BACT</name>
<keyword evidence="4 6" id="KW-1133">Transmembrane helix</keyword>
<dbReference type="GO" id="GO:0016020">
    <property type="term" value="C:membrane"/>
    <property type="evidence" value="ECO:0007669"/>
    <property type="project" value="UniProtKB-SubCell"/>
</dbReference>
<dbReference type="AlphaFoldDB" id="F0H7B1"/>
<keyword evidence="5 6" id="KW-0472">Membrane</keyword>
<evidence type="ECO:0000256" key="2">
    <source>
        <dbReference type="ARBA" id="ARBA00022448"/>
    </source>
</evidence>
<comment type="subcellular location">
    <subcellularLocation>
        <location evidence="1">Membrane</location>
        <topology evidence="1">Multi-pass membrane protein</topology>
    </subcellularLocation>
</comment>
<reference evidence="8 9" key="1">
    <citation type="submission" date="2011-02" db="EMBL/GenBank/DDBJ databases">
        <authorList>
            <person name="Durkin A.S."/>
            <person name="Madupu R."/>
            <person name="Torralba M."/>
            <person name="Gillis M."/>
            <person name="Methe B."/>
            <person name="Sutton G."/>
            <person name="Nelson K.E."/>
        </authorList>
    </citation>
    <scope>NUCLEOTIDE SEQUENCE [LARGE SCALE GENOMIC DNA]</scope>
    <source>
        <strain evidence="8 9">CRIS 18C-A</strain>
    </source>
</reference>
<dbReference type="NCBIfam" id="TIGR01297">
    <property type="entry name" value="CDF"/>
    <property type="match status" value="1"/>
</dbReference>
<evidence type="ECO:0000313" key="8">
    <source>
        <dbReference type="EMBL" id="EGC86312.1"/>
    </source>
</evidence>
<dbReference type="PANTHER" id="PTHR13414">
    <property type="entry name" value="HUEL-CATION TRANSPORTER"/>
    <property type="match status" value="1"/>
</dbReference>
<dbReference type="RefSeq" id="WP_004353348.1">
    <property type="nucleotide sequence ID" value="NZ_AEXO01000067.1"/>
</dbReference>
<accession>F0H7B1</accession>
<feature type="transmembrane region" description="Helical" evidence="6">
    <location>
        <begin position="119"/>
        <end position="140"/>
    </location>
</feature>
<dbReference type="GO" id="GO:0008324">
    <property type="term" value="F:monoatomic cation transmembrane transporter activity"/>
    <property type="evidence" value="ECO:0007669"/>
    <property type="project" value="InterPro"/>
</dbReference>
<dbReference type="EMBL" id="AEXO01000067">
    <property type="protein sequence ID" value="EGC86312.1"/>
    <property type="molecule type" value="Genomic_DNA"/>
</dbReference>
<evidence type="ECO:0000313" key="9">
    <source>
        <dbReference type="Proteomes" id="UP000003155"/>
    </source>
</evidence>